<sequence length="189" mass="20772">MTERALSPGRTALRVLAHPLRSRLLAQLRVHGAATATELARALETNTGATSYHLRQLAEVGLIEDSGEGTGRRRVWQAVVPTGPGETTADAPDPDDPDDVAAANWLARDYLEHFTGRAGDWLDERTGWDAPWQSVLGLEDHLVLVTAEQMTALREELVEVLERYRRLGQGNPQAKRVSVYTCALPVSRS</sequence>
<dbReference type="InterPro" id="IPR036388">
    <property type="entry name" value="WH-like_DNA-bd_sf"/>
</dbReference>
<dbReference type="OrthoDB" id="7945987at2"/>
<accession>A0A516G8L6</accession>
<dbReference type="InterPro" id="IPR036390">
    <property type="entry name" value="WH_DNA-bd_sf"/>
</dbReference>
<gene>
    <name evidence="2" type="ORF">FNH13_05285</name>
</gene>
<protein>
    <submittedName>
        <fullName evidence="2">Helix-turn-helix transcriptional regulator</fullName>
    </submittedName>
</protein>
<dbReference type="Pfam" id="PF12840">
    <property type="entry name" value="HTH_20"/>
    <property type="match status" value="1"/>
</dbReference>
<organism evidence="2 3">
    <name type="scientific">Ornithinimicrobium ciconiae</name>
    <dbReference type="NCBI Taxonomy" id="2594265"/>
    <lineage>
        <taxon>Bacteria</taxon>
        <taxon>Bacillati</taxon>
        <taxon>Actinomycetota</taxon>
        <taxon>Actinomycetes</taxon>
        <taxon>Micrococcales</taxon>
        <taxon>Ornithinimicrobiaceae</taxon>
        <taxon>Ornithinimicrobium</taxon>
    </lineage>
</organism>
<dbReference type="SUPFAM" id="SSF46785">
    <property type="entry name" value="Winged helix' DNA-binding domain"/>
    <property type="match status" value="1"/>
</dbReference>
<dbReference type="InterPro" id="IPR011991">
    <property type="entry name" value="ArsR-like_HTH"/>
</dbReference>
<evidence type="ECO:0000313" key="3">
    <source>
        <dbReference type="Proteomes" id="UP000315395"/>
    </source>
</evidence>
<dbReference type="RefSeq" id="WP_143782510.1">
    <property type="nucleotide sequence ID" value="NZ_CP041616.1"/>
</dbReference>
<proteinExistence type="predicted"/>
<dbReference type="InterPro" id="IPR001845">
    <property type="entry name" value="HTH_ArsR_DNA-bd_dom"/>
</dbReference>
<reference evidence="2 3" key="1">
    <citation type="submission" date="2019-07" db="EMBL/GenBank/DDBJ databases">
        <title>complete genome sequencing of Ornithinimicrobium sp. H23M54.</title>
        <authorList>
            <person name="Bae J.-W."/>
            <person name="Lee S.-Y."/>
        </authorList>
    </citation>
    <scope>NUCLEOTIDE SEQUENCE [LARGE SCALE GENOMIC DNA]</scope>
    <source>
        <strain evidence="2 3">H23M54</strain>
    </source>
</reference>
<evidence type="ECO:0000259" key="1">
    <source>
        <dbReference type="SMART" id="SM00418"/>
    </source>
</evidence>
<dbReference type="AlphaFoldDB" id="A0A516G8L6"/>
<keyword evidence="3" id="KW-1185">Reference proteome</keyword>
<feature type="domain" description="HTH arsR-type" evidence="1">
    <location>
        <begin position="11"/>
        <end position="90"/>
    </location>
</feature>
<name>A0A516G8L6_9MICO</name>
<dbReference type="KEGG" id="orz:FNH13_05285"/>
<evidence type="ECO:0000313" key="2">
    <source>
        <dbReference type="EMBL" id="QDO87835.1"/>
    </source>
</evidence>
<dbReference type="Gene3D" id="1.10.10.10">
    <property type="entry name" value="Winged helix-like DNA-binding domain superfamily/Winged helix DNA-binding domain"/>
    <property type="match status" value="1"/>
</dbReference>
<dbReference type="CDD" id="cd00090">
    <property type="entry name" value="HTH_ARSR"/>
    <property type="match status" value="1"/>
</dbReference>
<dbReference type="EMBL" id="CP041616">
    <property type="protein sequence ID" value="QDO87835.1"/>
    <property type="molecule type" value="Genomic_DNA"/>
</dbReference>
<dbReference type="GO" id="GO:0003700">
    <property type="term" value="F:DNA-binding transcription factor activity"/>
    <property type="evidence" value="ECO:0007669"/>
    <property type="project" value="InterPro"/>
</dbReference>
<dbReference type="SMART" id="SM00418">
    <property type="entry name" value="HTH_ARSR"/>
    <property type="match status" value="1"/>
</dbReference>
<dbReference type="Proteomes" id="UP000315395">
    <property type="component" value="Chromosome"/>
</dbReference>